<evidence type="ECO:0000256" key="2">
    <source>
        <dbReference type="ARBA" id="ARBA00005697"/>
    </source>
</evidence>
<evidence type="ECO:0000256" key="3">
    <source>
        <dbReference type="ARBA" id="ARBA00022448"/>
    </source>
</evidence>
<dbReference type="AlphaFoldDB" id="A0A2U2AM09"/>
<feature type="transmembrane region" description="Helical" evidence="9">
    <location>
        <begin position="421"/>
        <end position="438"/>
    </location>
</feature>
<evidence type="ECO:0000256" key="5">
    <source>
        <dbReference type="ARBA" id="ARBA00022692"/>
    </source>
</evidence>
<dbReference type="PIRSF" id="PIRSF005353">
    <property type="entry name" value="PbuG"/>
    <property type="match status" value="1"/>
</dbReference>
<dbReference type="GO" id="GO:0015207">
    <property type="term" value="F:adenine transmembrane transporter activity"/>
    <property type="evidence" value="ECO:0007669"/>
    <property type="project" value="TreeGrafter"/>
</dbReference>
<comment type="subcellular location">
    <subcellularLocation>
        <location evidence="1 8">Cell membrane</location>
        <topology evidence="1 8">Multi-pass membrane protein</topology>
    </subcellularLocation>
</comment>
<keyword evidence="11" id="KW-1185">Reference proteome</keyword>
<accession>A0A2U2AM09</accession>
<dbReference type="RefSeq" id="WP_109235463.1">
    <property type="nucleotide sequence ID" value="NZ_BMXZ01000001.1"/>
</dbReference>
<name>A0A2U2AM09_9GAMM</name>
<feature type="transmembrane region" description="Helical" evidence="9">
    <location>
        <begin position="136"/>
        <end position="154"/>
    </location>
</feature>
<gene>
    <name evidence="10" type="ORF">DC082_01585</name>
</gene>
<protein>
    <submittedName>
        <fullName evidence="10">Guanine permease</fullName>
    </submittedName>
</protein>
<evidence type="ECO:0000256" key="8">
    <source>
        <dbReference type="PIRNR" id="PIRNR005353"/>
    </source>
</evidence>
<dbReference type="InterPro" id="IPR045018">
    <property type="entry name" value="Azg-like"/>
</dbReference>
<keyword evidence="6 8" id="KW-1133">Transmembrane helix</keyword>
<keyword evidence="5 8" id="KW-0812">Transmembrane</keyword>
<evidence type="ECO:0000313" key="10">
    <source>
        <dbReference type="EMBL" id="PWD84262.1"/>
    </source>
</evidence>
<dbReference type="Pfam" id="PF00860">
    <property type="entry name" value="Xan_ur_permease"/>
    <property type="match status" value="1"/>
</dbReference>
<feature type="transmembrane region" description="Helical" evidence="9">
    <location>
        <begin position="387"/>
        <end position="409"/>
    </location>
</feature>
<dbReference type="PANTHER" id="PTHR43337">
    <property type="entry name" value="XANTHINE/URACIL PERMEASE C887.17-RELATED"/>
    <property type="match status" value="1"/>
</dbReference>
<evidence type="ECO:0000256" key="4">
    <source>
        <dbReference type="ARBA" id="ARBA00022475"/>
    </source>
</evidence>
<dbReference type="PANTHER" id="PTHR43337:SF1">
    <property type="entry name" value="XANTHINE_URACIL PERMEASE C887.17-RELATED"/>
    <property type="match status" value="1"/>
</dbReference>
<evidence type="ECO:0000256" key="6">
    <source>
        <dbReference type="ARBA" id="ARBA00022989"/>
    </source>
</evidence>
<feature type="transmembrane region" description="Helical" evidence="9">
    <location>
        <begin position="174"/>
        <end position="192"/>
    </location>
</feature>
<sequence length="439" mass="46144">MLEKLFKLKEHGTTTRTEIIAGITTFLTMSYIIFVNPSLLSTTGMDHDSVFMATCLAAAIGTLVMAFVANYPVGLAPGMGLNAFFAFTIAAPVAAGGFGYTWQEALGAVFVSGVIFFALTITGLRSWIINGIPKSLRAAVGAGIGLFLAFIGLSNPEVGIIKANSATLVSLGDLSSHGALYAILGFFLIVVLDNFKIRGAILLSILIVSVISALAGHTEFKGVISTPPSIEPTFFQLSFEKVLSGSFVQILIALVLVELFDATGVLMSVAKQSGLLDETKVPDAKKRFNRALFSDSTAILSGSLLGTSSVTAYVESTAGVQAGGRTGLTALAIAACFILAIFFSPLANSIPAYATAPALVYIAGLMLRELTEVEWDSPTDSIPAALLVLGIPFTYSIAEGFAFGFISYVALKLGTGKLKDIHPATYIIAILFLVKFALF</sequence>
<evidence type="ECO:0000256" key="9">
    <source>
        <dbReference type="SAM" id="Phobius"/>
    </source>
</evidence>
<organism evidence="10 11">
    <name type="scientific">Ignatzschineria indica</name>
    <dbReference type="NCBI Taxonomy" id="472583"/>
    <lineage>
        <taxon>Bacteria</taxon>
        <taxon>Pseudomonadati</taxon>
        <taxon>Pseudomonadota</taxon>
        <taxon>Gammaproteobacteria</taxon>
        <taxon>Cardiobacteriales</taxon>
        <taxon>Ignatzschineriaceae</taxon>
        <taxon>Ignatzschineria</taxon>
    </lineage>
</organism>
<feature type="transmembrane region" description="Helical" evidence="9">
    <location>
        <begin position="51"/>
        <end position="69"/>
    </location>
</feature>
<dbReference type="EMBL" id="QEWR01000002">
    <property type="protein sequence ID" value="PWD84262.1"/>
    <property type="molecule type" value="Genomic_DNA"/>
</dbReference>
<keyword evidence="7 8" id="KW-0472">Membrane</keyword>
<dbReference type="GO" id="GO:0005886">
    <property type="term" value="C:plasma membrane"/>
    <property type="evidence" value="ECO:0007669"/>
    <property type="project" value="UniProtKB-SubCell"/>
</dbReference>
<keyword evidence="4 8" id="KW-1003">Cell membrane</keyword>
<comment type="caution">
    <text evidence="10">The sequence shown here is derived from an EMBL/GenBank/DDBJ whole genome shotgun (WGS) entry which is preliminary data.</text>
</comment>
<evidence type="ECO:0000256" key="7">
    <source>
        <dbReference type="ARBA" id="ARBA00023136"/>
    </source>
</evidence>
<feature type="transmembrane region" description="Helical" evidence="9">
    <location>
        <begin position="81"/>
        <end position="100"/>
    </location>
</feature>
<dbReference type="Proteomes" id="UP000244948">
    <property type="component" value="Unassembled WGS sequence"/>
</dbReference>
<feature type="transmembrane region" description="Helical" evidence="9">
    <location>
        <begin position="20"/>
        <end position="39"/>
    </location>
</feature>
<feature type="transmembrane region" description="Helical" evidence="9">
    <location>
        <begin position="199"/>
        <end position="218"/>
    </location>
</feature>
<feature type="transmembrane region" description="Helical" evidence="9">
    <location>
        <begin position="247"/>
        <end position="270"/>
    </location>
</feature>
<dbReference type="InterPro" id="IPR026033">
    <property type="entry name" value="Azg-like_bact_archaea"/>
</dbReference>
<feature type="transmembrane region" description="Helical" evidence="9">
    <location>
        <begin position="326"/>
        <end position="343"/>
    </location>
</feature>
<evidence type="ECO:0000313" key="11">
    <source>
        <dbReference type="Proteomes" id="UP000244948"/>
    </source>
</evidence>
<dbReference type="InterPro" id="IPR006043">
    <property type="entry name" value="NCS2"/>
</dbReference>
<feature type="transmembrane region" description="Helical" evidence="9">
    <location>
        <begin position="291"/>
        <end position="314"/>
    </location>
</feature>
<proteinExistence type="inferred from homology"/>
<evidence type="ECO:0000256" key="1">
    <source>
        <dbReference type="ARBA" id="ARBA00004651"/>
    </source>
</evidence>
<keyword evidence="3 8" id="KW-0813">Transport</keyword>
<feature type="transmembrane region" description="Helical" evidence="9">
    <location>
        <begin position="106"/>
        <end position="124"/>
    </location>
</feature>
<comment type="similarity">
    <text evidence="2 8">Belongs to the nucleobase:cation symporter-2 (NCS2) (TC 2.A.40) family. Azg-like subfamily.</text>
</comment>
<reference evidence="10 11" key="1">
    <citation type="journal article" date="2018" name="Genome Announc.">
        <title>Ignatzschineria cameli sp. nov., isolated from necrotic foot tissue of dromedaries (Camelus dromedarius) and associated maggots (Wohlfahrtia species) in Dubai.</title>
        <authorList>
            <person name="Tsang C.C."/>
            <person name="Tang J.Y."/>
            <person name="Fong J.Y."/>
            <person name="Kinne J."/>
            <person name="Lee H.H."/>
            <person name="Joseph M."/>
            <person name="Jose S."/>
            <person name="Schuster R.K."/>
            <person name="Tang Y."/>
            <person name="Sivakumar S."/>
            <person name="Chen J.H."/>
            <person name="Teng J.L."/>
            <person name="Lau S.K."/>
            <person name="Wernery U."/>
            <person name="Woo P.C."/>
        </authorList>
    </citation>
    <scope>NUCLEOTIDE SEQUENCE [LARGE SCALE GENOMIC DNA]</scope>
    <source>
        <strain evidence="10 11">KCTC 22643</strain>
    </source>
</reference>